<sequence length="486" mass="52008">MATTSTPKPAATVKIASAAAPKPTDPNAHPGVQIQSPITDYLAGLVAQNSKDNPGANAAYIPELAAVNSDQIGACITTVDGYVYGSGDVGVEFSIQSVSKPFVYALAIEEHGLDWVLDRVDVEPSGEAFNELSLDGKQLPKNPMINAGAMTTHSLIGEGTMTVDERFEHIRKGLSRFAGRELGVDEGSYASELATAYRNFSIAYMLRNYGAIKAEPGDVVKGYTRQCAIQLTAADLATMGATLANGGKQPVTGEQVVSAETVRQVLSVMTTCGMYNEAGHWVCEVGFPGKSGVSGCVLGVLPGNLGMATFSPRLDEAGNSVRGMRMYKQIAKEMVLHMMLPPPPARTVIRRDYLLRSAEGEKVVVVSLMGAVNFTATERIVRVMQGRTLKNPEHKLDGIVVDVRRVDQVYPVASRILAEALRRLRSTGHKVVLVDPDNRLLGDLGKGSGIDTAPGDDAAADEIVGDTSKFDKWERIPFSPQMLMLD</sequence>
<gene>
    <name evidence="8" type="primary">glsA_0</name>
    <name evidence="8" type="ORF">LOC62_01G000348</name>
</gene>
<keyword evidence="4" id="KW-0378">Hydrolase</keyword>
<dbReference type="InterPro" id="IPR002645">
    <property type="entry name" value="STAS_dom"/>
</dbReference>
<reference evidence="8" key="1">
    <citation type="submission" date="2023-10" db="EMBL/GenBank/DDBJ databases">
        <authorList>
            <person name="Noh H."/>
        </authorList>
    </citation>
    <scope>NUCLEOTIDE SEQUENCE</scope>
    <source>
        <strain evidence="8">DUCC4014</strain>
    </source>
</reference>
<protein>
    <recommendedName>
        <fullName evidence="3">glutaminase</fullName>
        <ecNumber evidence="3">3.5.1.2</ecNumber>
    </recommendedName>
</protein>
<dbReference type="InterPro" id="IPR015868">
    <property type="entry name" value="Glutaminase"/>
</dbReference>
<dbReference type="SUPFAM" id="SSF52091">
    <property type="entry name" value="SpoIIaa-like"/>
    <property type="match status" value="1"/>
</dbReference>
<accession>A0AAF0Y351</accession>
<comment type="subunit">
    <text evidence="2">Homotetramer.</text>
</comment>
<dbReference type="GO" id="GO:0004359">
    <property type="term" value="F:glutaminase activity"/>
    <property type="evidence" value="ECO:0007669"/>
    <property type="project" value="UniProtKB-EC"/>
</dbReference>
<dbReference type="SUPFAM" id="SSF56601">
    <property type="entry name" value="beta-lactamase/transpeptidase-like"/>
    <property type="match status" value="1"/>
</dbReference>
<dbReference type="GO" id="GO:0006543">
    <property type="term" value="P:L-glutamine catabolic process"/>
    <property type="evidence" value="ECO:0007669"/>
    <property type="project" value="TreeGrafter"/>
</dbReference>
<proteinExistence type="inferred from homology"/>
<dbReference type="HAMAP" id="MF_00313">
    <property type="entry name" value="Glutaminase"/>
    <property type="match status" value="1"/>
</dbReference>
<name>A0AAF0Y351_9TREE</name>
<dbReference type="EMBL" id="CP086714">
    <property type="protein sequence ID" value="WOO76726.1"/>
    <property type="molecule type" value="Genomic_DNA"/>
</dbReference>
<organism evidence="8 9">
    <name type="scientific">Vanrija pseudolonga</name>
    <dbReference type="NCBI Taxonomy" id="143232"/>
    <lineage>
        <taxon>Eukaryota</taxon>
        <taxon>Fungi</taxon>
        <taxon>Dikarya</taxon>
        <taxon>Basidiomycota</taxon>
        <taxon>Agaricomycotina</taxon>
        <taxon>Tremellomycetes</taxon>
        <taxon>Trichosporonales</taxon>
        <taxon>Trichosporonaceae</taxon>
        <taxon>Vanrija</taxon>
    </lineage>
</organism>
<dbReference type="PROSITE" id="PS50801">
    <property type="entry name" value="STAS"/>
    <property type="match status" value="1"/>
</dbReference>
<keyword evidence="9" id="KW-1185">Reference proteome</keyword>
<evidence type="ECO:0000256" key="6">
    <source>
        <dbReference type="SAM" id="MobiDB-lite"/>
    </source>
</evidence>
<comment type="catalytic activity">
    <reaction evidence="5">
        <text>L-glutamine + H2O = L-glutamate + NH4(+)</text>
        <dbReference type="Rhea" id="RHEA:15889"/>
        <dbReference type="ChEBI" id="CHEBI:15377"/>
        <dbReference type="ChEBI" id="CHEBI:28938"/>
        <dbReference type="ChEBI" id="CHEBI:29985"/>
        <dbReference type="ChEBI" id="CHEBI:58359"/>
        <dbReference type="EC" id="3.5.1.2"/>
    </reaction>
</comment>
<comment type="similarity">
    <text evidence="1">Belongs to the glutaminase family.</text>
</comment>
<dbReference type="GeneID" id="87803607"/>
<dbReference type="EC" id="3.5.1.2" evidence="3"/>
<evidence type="ECO:0000259" key="7">
    <source>
        <dbReference type="PROSITE" id="PS50801"/>
    </source>
</evidence>
<dbReference type="Gene3D" id="3.30.750.24">
    <property type="entry name" value="STAS domain"/>
    <property type="match status" value="1"/>
</dbReference>
<feature type="domain" description="STAS" evidence="7">
    <location>
        <begin position="353"/>
        <end position="440"/>
    </location>
</feature>
<dbReference type="Proteomes" id="UP000827549">
    <property type="component" value="Chromosome 1"/>
</dbReference>
<dbReference type="Gene3D" id="3.40.710.10">
    <property type="entry name" value="DD-peptidase/beta-lactamase superfamily"/>
    <property type="match status" value="1"/>
</dbReference>
<dbReference type="GO" id="GO:0006537">
    <property type="term" value="P:glutamate biosynthetic process"/>
    <property type="evidence" value="ECO:0007669"/>
    <property type="project" value="TreeGrafter"/>
</dbReference>
<evidence type="ECO:0000256" key="4">
    <source>
        <dbReference type="ARBA" id="ARBA00022801"/>
    </source>
</evidence>
<feature type="region of interest" description="Disordered" evidence="6">
    <location>
        <begin position="1"/>
        <end position="31"/>
    </location>
</feature>
<evidence type="ECO:0000313" key="8">
    <source>
        <dbReference type="EMBL" id="WOO76726.1"/>
    </source>
</evidence>
<dbReference type="InterPro" id="IPR036513">
    <property type="entry name" value="STAS_dom_sf"/>
</dbReference>
<evidence type="ECO:0000256" key="1">
    <source>
        <dbReference type="ARBA" id="ARBA00011076"/>
    </source>
</evidence>
<evidence type="ECO:0000256" key="2">
    <source>
        <dbReference type="ARBA" id="ARBA00011881"/>
    </source>
</evidence>
<dbReference type="Pfam" id="PF04960">
    <property type="entry name" value="Glutaminase"/>
    <property type="match status" value="1"/>
</dbReference>
<evidence type="ECO:0000256" key="3">
    <source>
        <dbReference type="ARBA" id="ARBA00012918"/>
    </source>
</evidence>
<evidence type="ECO:0000313" key="9">
    <source>
        <dbReference type="Proteomes" id="UP000827549"/>
    </source>
</evidence>
<dbReference type="AlphaFoldDB" id="A0AAF0Y351"/>
<dbReference type="NCBIfam" id="TIGR03814">
    <property type="entry name" value="Gln_ase"/>
    <property type="match status" value="1"/>
</dbReference>
<evidence type="ECO:0000256" key="5">
    <source>
        <dbReference type="ARBA" id="ARBA00049534"/>
    </source>
</evidence>
<dbReference type="PANTHER" id="PTHR12544">
    <property type="entry name" value="GLUTAMINASE"/>
    <property type="match status" value="1"/>
</dbReference>
<dbReference type="PANTHER" id="PTHR12544:SF29">
    <property type="entry name" value="GLUTAMINASE"/>
    <property type="match status" value="1"/>
</dbReference>
<dbReference type="InterPro" id="IPR012338">
    <property type="entry name" value="Beta-lactam/transpept-like"/>
</dbReference>
<dbReference type="RefSeq" id="XP_062622758.1">
    <property type="nucleotide sequence ID" value="XM_062766774.1"/>
</dbReference>
<dbReference type="FunFam" id="3.40.710.10:FF:000005">
    <property type="entry name" value="Glutaminase"/>
    <property type="match status" value="1"/>
</dbReference>